<dbReference type="InterPro" id="IPR052896">
    <property type="entry name" value="GGT-like_enzyme"/>
</dbReference>
<evidence type="ECO:0000313" key="2">
    <source>
        <dbReference type="Proteomes" id="UP000216020"/>
    </source>
</evidence>
<dbReference type="SUPFAM" id="SSF56235">
    <property type="entry name" value="N-terminal nucleophile aminohydrolases (Ntn hydrolases)"/>
    <property type="match status" value="1"/>
</dbReference>
<name>A0A261SBP7_9BORD</name>
<dbReference type="Pfam" id="PF01019">
    <property type="entry name" value="G_glu_transpept"/>
    <property type="match status" value="1"/>
</dbReference>
<comment type="caution">
    <text evidence="1">The sequence shown here is derived from an EMBL/GenBank/DDBJ whole genome shotgun (WGS) entry which is preliminary data.</text>
</comment>
<protein>
    <recommendedName>
        <fullName evidence="3">Gamma-glutamyltransferase</fullName>
    </recommendedName>
</protein>
<dbReference type="PRINTS" id="PR01210">
    <property type="entry name" value="GGTRANSPTASE"/>
</dbReference>
<evidence type="ECO:0008006" key="3">
    <source>
        <dbReference type="Google" id="ProtNLM"/>
    </source>
</evidence>
<sequence>MPHTPAYRAANGKKFAIAGGSPEVVDAARKIFDCGGNVVDAATAAAAAACVAMPHMTGLGGDLFALVALRDRPVVSLNATGAAPMAASIARYRSMGLITVPEHGGLSAQTPATAWGLETLARRWGAMPLADVLQPARRLAEEGFDVGARLGALIATRQAALARQQAWGRIFAPNGRPLAAGDRLRQPQLAQAIDLLMQEGAAGFHGGWVGRDLAQAAQEDGGLMTHEDVLRVRPEVGPPLRCRFAGHDIYSQAPVSQGFVLLRALALLERIPPEGEDTRNTALALIQAFNERLDYLKDSEDAHAAAQTLIERAPAPRPASQPINASCSGNTTALAVMDADGNAVSVILSLFDVFGSGVVGQRSGIVLNNRLSGFFLDDRYANALAPGRRSMHTLHNYVVRKDGANCWAGGSPGADVQPQANLHVIMKLLREQAPPEMAVSAPRWVVTPGTAPQDITAHRPTVLELEPGIPAAQRDALRSLGFAMRDLDGASLGSSKLVGRTGPDTIGAWTDRRRDGDVYAV</sequence>
<dbReference type="PANTHER" id="PTHR43881:SF1">
    <property type="entry name" value="GAMMA-GLUTAMYLTRANSPEPTIDASE (AFU_ORTHOLOGUE AFUA_4G13580)"/>
    <property type="match status" value="1"/>
</dbReference>
<gene>
    <name evidence="1" type="ORF">CAL29_11685</name>
</gene>
<keyword evidence="2" id="KW-1185">Reference proteome</keyword>
<dbReference type="InterPro" id="IPR043137">
    <property type="entry name" value="GGT_ssub_C"/>
</dbReference>
<evidence type="ECO:0000313" key="1">
    <source>
        <dbReference type="EMBL" id="OZI34200.1"/>
    </source>
</evidence>
<dbReference type="RefSeq" id="WP_094853200.1">
    <property type="nucleotide sequence ID" value="NZ_NEVM01000002.1"/>
</dbReference>
<dbReference type="OrthoDB" id="5297205at2"/>
<dbReference type="Gene3D" id="3.60.20.40">
    <property type="match status" value="1"/>
</dbReference>
<organism evidence="1 2">
    <name type="scientific">Bordetella genomosp. 10</name>
    <dbReference type="NCBI Taxonomy" id="1416804"/>
    <lineage>
        <taxon>Bacteria</taxon>
        <taxon>Pseudomonadati</taxon>
        <taxon>Pseudomonadota</taxon>
        <taxon>Betaproteobacteria</taxon>
        <taxon>Burkholderiales</taxon>
        <taxon>Alcaligenaceae</taxon>
        <taxon>Bordetella</taxon>
    </lineage>
</organism>
<accession>A0A261SBP7</accession>
<dbReference type="AlphaFoldDB" id="A0A261SBP7"/>
<dbReference type="EMBL" id="NEVM01000002">
    <property type="protein sequence ID" value="OZI34200.1"/>
    <property type="molecule type" value="Genomic_DNA"/>
</dbReference>
<dbReference type="Proteomes" id="UP000216020">
    <property type="component" value="Unassembled WGS sequence"/>
</dbReference>
<proteinExistence type="predicted"/>
<dbReference type="InterPro" id="IPR029055">
    <property type="entry name" value="Ntn_hydrolases_N"/>
</dbReference>
<dbReference type="Gene3D" id="1.10.246.230">
    <property type="match status" value="1"/>
</dbReference>
<dbReference type="PANTHER" id="PTHR43881">
    <property type="entry name" value="GAMMA-GLUTAMYLTRANSPEPTIDASE (AFU_ORTHOLOGUE AFUA_4G13580)"/>
    <property type="match status" value="1"/>
</dbReference>
<reference evidence="2" key="1">
    <citation type="submission" date="2017-05" db="EMBL/GenBank/DDBJ databases">
        <title>Complete and WGS of Bordetella genogroups.</title>
        <authorList>
            <person name="Spilker T."/>
            <person name="Lipuma J."/>
        </authorList>
    </citation>
    <scope>NUCLEOTIDE SEQUENCE [LARGE SCALE GENOMIC DNA]</scope>
    <source>
        <strain evidence="2">AU16122</strain>
    </source>
</reference>